<dbReference type="HAMAP" id="MF_00265">
    <property type="entry name" value="VapC_Nob1"/>
    <property type="match status" value="1"/>
</dbReference>
<keyword evidence="8" id="KW-0800">Toxin</keyword>
<name>A0A975ITF3_9CAUL</name>
<feature type="binding site" evidence="8">
    <location>
        <position position="101"/>
    </location>
    <ligand>
        <name>Mg(2+)</name>
        <dbReference type="ChEBI" id="CHEBI:18420"/>
    </ligand>
</feature>
<keyword evidence="6 8" id="KW-0460">Magnesium</keyword>
<keyword evidence="3 8" id="KW-0540">Nuclease</keyword>
<feature type="binding site" evidence="8">
    <location>
        <position position="7"/>
    </location>
    <ligand>
        <name>Mg(2+)</name>
        <dbReference type="ChEBI" id="CHEBI:18420"/>
    </ligand>
</feature>
<evidence type="ECO:0000256" key="6">
    <source>
        <dbReference type="ARBA" id="ARBA00022842"/>
    </source>
</evidence>
<dbReference type="GO" id="GO:0000287">
    <property type="term" value="F:magnesium ion binding"/>
    <property type="evidence" value="ECO:0007669"/>
    <property type="project" value="UniProtKB-UniRule"/>
</dbReference>
<gene>
    <name evidence="8" type="primary">vapC</name>
    <name evidence="10" type="ORF">KCG34_17235</name>
</gene>
<dbReference type="KEGG" id="caul:KCG34_17235"/>
<dbReference type="Pfam" id="PF01850">
    <property type="entry name" value="PIN"/>
    <property type="match status" value="1"/>
</dbReference>
<keyword evidence="5 8" id="KW-0378">Hydrolase</keyword>
<dbReference type="InterPro" id="IPR050556">
    <property type="entry name" value="Type_II_TA_system_RNase"/>
</dbReference>
<dbReference type="PANTHER" id="PTHR33653">
    <property type="entry name" value="RIBONUCLEASE VAPC2"/>
    <property type="match status" value="1"/>
</dbReference>
<dbReference type="GO" id="GO:0016787">
    <property type="term" value="F:hydrolase activity"/>
    <property type="evidence" value="ECO:0007669"/>
    <property type="project" value="UniProtKB-KW"/>
</dbReference>
<dbReference type="CDD" id="cd18745">
    <property type="entry name" value="PIN_VapC4-5_FitB-like"/>
    <property type="match status" value="1"/>
</dbReference>
<dbReference type="GO" id="GO:0090729">
    <property type="term" value="F:toxin activity"/>
    <property type="evidence" value="ECO:0007669"/>
    <property type="project" value="UniProtKB-KW"/>
</dbReference>
<dbReference type="EC" id="3.1.-.-" evidence="8"/>
<evidence type="ECO:0000256" key="3">
    <source>
        <dbReference type="ARBA" id="ARBA00022722"/>
    </source>
</evidence>
<dbReference type="Gene3D" id="3.40.50.1010">
    <property type="entry name" value="5'-nuclease"/>
    <property type="match status" value="1"/>
</dbReference>
<dbReference type="RefSeq" id="WP_211936859.1">
    <property type="nucleotide sequence ID" value="NZ_CP073078.1"/>
</dbReference>
<organism evidence="10 11">
    <name type="scientific">Phenylobacterium montanum</name>
    <dbReference type="NCBI Taxonomy" id="2823693"/>
    <lineage>
        <taxon>Bacteria</taxon>
        <taxon>Pseudomonadati</taxon>
        <taxon>Pseudomonadota</taxon>
        <taxon>Alphaproteobacteria</taxon>
        <taxon>Caulobacterales</taxon>
        <taxon>Caulobacteraceae</taxon>
        <taxon>Phenylobacterium</taxon>
    </lineage>
</organism>
<dbReference type="GO" id="GO:0004540">
    <property type="term" value="F:RNA nuclease activity"/>
    <property type="evidence" value="ECO:0007669"/>
    <property type="project" value="InterPro"/>
</dbReference>
<keyword evidence="11" id="KW-1185">Reference proteome</keyword>
<evidence type="ECO:0000256" key="7">
    <source>
        <dbReference type="ARBA" id="ARBA00038093"/>
    </source>
</evidence>
<evidence type="ECO:0000256" key="5">
    <source>
        <dbReference type="ARBA" id="ARBA00022801"/>
    </source>
</evidence>
<evidence type="ECO:0000259" key="9">
    <source>
        <dbReference type="Pfam" id="PF01850"/>
    </source>
</evidence>
<reference evidence="10" key="1">
    <citation type="submission" date="2021-04" db="EMBL/GenBank/DDBJ databases">
        <title>The complete genome sequence of Caulobacter sp. S6.</title>
        <authorList>
            <person name="Tang Y."/>
            <person name="Ouyang W."/>
            <person name="Liu Q."/>
            <person name="Huang B."/>
            <person name="Guo Z."/>
            <person name="Lei P."/>
        </authorList>
    </citation>
    <scope>NUCLEOTIDE SEQUENCE</scope>
    <source>
        <strain evidence="10">S6</strain>
    </source>
</reference>
<comment type="cofactor">
    <cofactor evidence="1 8">
        <name>Mg(2+)</name>
        <dbReference type="ChEBI" id="CHEBI:18420"/>
    </cofactor>
</comment>
<dbReference type="PANTHER" id="PTHR33653:SF1">
    <property type="entry name" value="RIBONUCLEASE VAPC2"/>
    <property type="match status" value="1"/>
</dbReference>
<evidence type="ECO:0000256" key="1">
    <source>
        <dbReference type="ARBA" id="ARBA00001946"/>
    </source>
</evidence>
<protein>
    <recommendedName>
        <fullName evidence="8">Ribonuclease VapC</fullName>
        <shortName evidence="8">RNase VapC</shortName>
        <ecNumber evidence="8">3.1.-.-</ecNumber>
    </recommendedName>
    <alternativeName>
        <fullName evidence="8">Toxin VapC</fullName>
    </alternativeName>
</protein>
<dbReference type="EMBL" id="CP073078">
    <property type="protein sequence ID" value="QUD86807.1"/>
    <property type="molecule type" value="Genomic_DNA"/>
</dbReference>
<evidence type="ECO:0000313" key="10">
    <source>
        <dbReference type="EMBL" id="QUD86807.1"/>
    </source>
</evidence>
<dbReference type="InterPro" id="IPR022907">
    <property type="entry name" value="VapC_family"/>
</dbReference>
<proteinExistence type="inferred from homology"/>
<comment type="similarity">
    <text evidence="7 8">Belongs to the PINc/VapC protein family.</text>
</comment>
<dbReference type="InterPro" id="IPR002716">
    <property type="entry name" value="PIN_dom"/>
</dbReference>
<dbReference type="SUPFAM" id="SSF88723">
    <property type="entry name" value="PIN domain-like"/>
    <property type="match status" value="1"/>
</dbReference>
<dbReference type="AlphaFoldDB" id="A0A975ITF3"/>
<accession>A0A975ITF3</accession>
<dbReference type="Proteomes" id="UP000676409">
    <property type="component" value="Chromosome"/>
</dbReference>
<evidence type="ECO:0000256" key="8">
    <source>
        <dbReference type="HAMAP-Rule" id="MF_00265"/>
    </source>
</evidence>
<evidence type="ECO:0000313" key="11">
    <source>
        <dbReference type="Proteomes" id="UP000676409"/>
    </source>
</evidence>
<keyword evidence="2 8" id="KW-1277">Toxin-antitoxin system</keyword>
<comment type="function">
    <text evidence="8">Toxic component of a toxin-antitoxin (TA) system. An RNase.</text>
</comment>
<keyword evidence="4 8" id="KW-0479">Metal-binding</keyword>
<dbReference type="InterPro" id="IPR029060">
    <property type="entry name" value="PIN-like_dom_sf"/>
</dbReference>
<sequence length="137" mass="15247">MVTLALDTNVIVDIVRARSAAVRKRFDAAVLGDQRLVASLVVLHELEFGCLRHPKPDAERVRVRFALNDIDLEPFDETDAIVAAKVRADLARIGRPIGAYDLLIASQALARDWTLITANTREFSRIEGLKVIDWSVV</sequence>
<evidence type="ECO:0000256" key="2">
    <source>
        <dbReference type="ARBA" id="ARBA00022649"/>
    </source>
</evidence>
<feature type="domain" description="PIN" evidence="9">
    <location>
        <begin position="6"/>
        <end position="128"/>
    </location>
</feature>
<evidence type="ECO:0000256" key="4">
    <source>
        <dbReference type="ARBA" id="ARBA00022723"/>
    </source>
</evidence>